<organism evidence="1 2">
    <name type="scientific">Oceanospirillum sediminis</name>
    <dbReference type="NCBI Taxonomy" id="2760088"/>
    <lineage>
        <taxon>Bacteria</taxon>
        <taxon>Pseudomonadati</taxon>
        <taxon>Pseudomonadota</taxon>
        <taxon>Gammaproteobacteria</taxon>
        <taxon>Oceanospirillales</taxon>
        <taxon>Oceanospirillaceae</taxon>
        <taxon>Oceanospirillum</taxon>
    </lineage>
</organism>
<reference evidence="1 2" key="1">
    <citation type="submission" date="2020-08" db="EMBL/GenBank/DDBJ databases">
        <title>Oceanospirillum sp. nov. isolated from marine sediment.</title>
        <authorList>
            <person name="Ji X."/>
        </authorList>
    </citation>
    <scope>NUCLEOTIDE SEQUENCE [LARGE SCALE GENOMIC DNA]</scope>
    <source>
        <strain evidence="1 2">D5</strain>
    </source>
</reference>
<name>A0A839INI3_9GAMM</name>
<comment type="caution">
    <text evidence="1">The sequence shown here is derived from an EMBL/GenBank/DDBJ whole genome shotgun (WGS) entry which is preliminary data.</text>
</comment>
<gene>
    <name evidence="1" type="ORF">H4O21_09255</name>
</gene>
<dbReference type="Proteomes" id="UP000565262">
    <property type="component" value="Unassembled WGS sequence"/>
</dbReference>
<dbReference type="RefSeq" id="WP_182808574.1">
    <property type="nucleotide sequence ID" value="NZ_JACJFM010000009.1"/>
</dbReference>
<accession>A0A839INI3</accession>
<dbReference type="EMBL" id="JACJFM010000009">
    <property type="protein sequence ID" value="MBB1486795.1"/>
    <property type="molecule type" value="Genomic_DNA"/>
</dbReference>
<evidence type="ECO:0000313" key="1">
    <source>
        <dbReference type="EMBL" id="MBB1486795.1"/>
    </source>
</evidence>
<sequence>MMLPRGWYKTSEISVWLLSDKLDQAIGKSHVLYGRSLRIIAHEDLVNSGRLLCWHPDEENLYTLLQLSWAQNSSELCHAPPIVEMQGSFQDFLDYTEAEQLSD</sequence>
<dbReference type="AlphaFoldDB" id="A0A839INI3"/>
<protein>
    <submittedName>
        <fullName evidence="1">Uncharacterized protein</fullName>
    </submittedName>
</protein>
<evidence type="ECO:0000313" key="2">
    <source>
        <dbReference type="Proteomes" id="UP000565262"/>
    </source>
</evidence>
<proteinExistence type="predicted"/>
<keyword evidence="2" id="KW-1185">Reference proteome</keyword>